<evidence type="ECO:0000313" key="8">
    <source>
        <dbReference type="Proteomes" id="UP000756132"/>
    </source>
</evidence>
<dbReference type="InterPro" id="IPR018181">
    <property type="entry name" value="Heat_shock_70_CS"/>
</dbReference>
<dbReference type="FunFam" id="1.20.1270.10:FF:000014">
    <property type="entry name" value="Heat shock protein 70"/>
    <property type="match status" value="1"/>
</dbReference>
<dbReference type="Gene3D" id="2.60.34.10">
    <property type="entry name" value="Substrate Binding Domain Of DNAk, Chain A, domain 1"/>
    <property type="match status" value="1"/>
</dbReference>
<dbReference type="FunFam" id="3.30.420.40:FF:000026">
    <property type="entry name" value="Heat shock protein 70"/>
    <property type="match status" value="1"/>
</dbReference>
<dbReference type="InterPro" id="IPR013126">
    <property type="entry name" value="Hsp_70_fam"/>
</dbReference>
<dbReference type="OMA" id="NIPPMQA"/>
<keyword evidence="2 6" id="KW-0547">Nucleotide-binding</keyword>
<dbReference type="PANTHER" id="PTHR19375">
    <property type="entry name" value="HEAT SHOCK PROTEIN 70KDA"/>
    <property type="match status" value="1"/>
</dbReference>
<evidence type="ECO:0000256" key="5">
    <source>
        <dbReference type="ARBA" id="ARBA00048056"/>
    </source>
</evidence>
<dbReference type="AlphaFoldDB" id="A0A9Q8LE06"/>
<accession>A0A9Q8LE06</accession>
<dbReference type="InterPro" id="IPR043129">
    <property type="entry name" value="ATPase_NBD"/>
</dbReference>
<evidence type="ECO:0000256" key="3">
    <source>
        <dbReference type="ARBA" id="ARBA00022840"/>
    </source>
</evidence>
<evidence type="ECO:0000256" key="1">
    <source>
        <dbReference type="ARBA" id="ARBA00012554"/>
    </source>
</evidence>
<dbReference type="FunFam" id="3.30.30.30:FF:000005">
    <property type="entry name" value="Heat shock protein ssb1"/>
    <property type="match status" value="1"/>
</dbReference>
<dbReference type="PROSITE" id="PS00329">
    <property type="entry name" value="HSP70_2"/>
    <property type="match status" value="1"/>
</dbReference>
<dbReference type="SUPFAM" id="SSF100920">
    <property type="entry name" value="Heat shock protein 70kD (HSP70), peptide-binding domain"/>
    <property type="match status" value="2"/>
</dbReference>
<keyword evidence="3 6" id="KW-0067">ATP-binding</keyword>
<name>A0A9Q8LE06_PASFU</name>
<reference evidence="7" key="2">
    <citation type="journal article" date="2022" name="Microb. Genom.">
        <title>A chromosome-scale genome assembly of the tomato pathogen Cladosporium fulvum reveals a compartmentalized genome architecture and the presence of a dispensable chromosome.</title>
        <authorList>
            <person name="Zaccaron A.Z."/>
            <person name="Chen L.H."/>
            <person name="Samaras A."/>
            <person name="Stergiopoulos I."/>
        </authorList>
    </citation>
    <scope>NUCLEOTIDE SEQUENCE</scope>
    <source>
        <strain evidence="7">Race5_Kim</strain>
    </source>
</reference>
<protein>
    <recommendedName>
        <fullName evidence="1">non-chaperonin molecular chaperone ATPase</fullName>
        <ecNumber evidence="1">3.6.4.10</ecNumber>
    </recommendedName>
</protein>
<gene>
    <name evidence="7" type="ORF">CLAFUR5_07990</name>
</gene>
<proteinExistence type="inferred from homology"/>
<organism evidence="7 8">
    <name type="scientific">Passalora fulva</name>
    <name type="common">Tomato leaf mold</name>
    <name type="synonym">Cladosporium fulvum</name>
    <dbReference type="NCBI Taxonomy" id="5499"/>
    <lineage>
        <taxon>Eukaryota</taxon>
        <taxon>Fungi</taxon>
        <taxon>Dikarya</taxon>
        <taxon>Ascomycota</taxon>
        <taxon>Pezizomycotina</taxon>
        <taxon>Dothideomycetes</taxon>
        <taxon>Dothideomycetidae</taxon>
        <taxon>Mycosphaerellales</taxon>
        <taxon>Mycosphaerellaceae</taxon>
        <taxon>Fulvia</taxon>
    </lineage>
</organism>
<evidence type="ECO:0000256" key="2">
    <source>
        <dbReference type="ARBA" id="ARBA00022741"/>
    </source>
</evidence>
<dbReference type="Gene3D" id="3.30.420.40">
    <property type="match status" value="2"/>
</dbReference>
<dbReference type="Proteomes" id="UP000756132">
    <property type="component" value="Chromosome 3"/>
</dbReference>
<keyword evidence="4" id="KW-0143">Chaperone</keyword>
<reference evidence="7" key="1">
    <citation type="submission" date="2021-12" db="EMBL/GenBank/DDBJ databases">
        <authorList>
            <person name="Zaccaron A."/>
            <person name="Stergiopoulos I."/>
        </authorList>
    </citation>
    <scope>NUCLEOTIDE SEQUENCE</scope>
    <source>
        <strain evidence="7">Race5_Kim</strain>
    </source>
</reference>
<sequence>MADEVYDGAIGIDLGTTYSCVANYEGASVEIIANEQGSFTTPSFVSFTAEERLIGEAAKNQAAMNPENTVFDVKRLIGRRFDDPTVKKDIESWPFKVVEQGENQPHVQVQYLGETKTFSPQEISAMVLGKMKEVAETKLGKKVEKAVITVPAYFNDNQRQATKDAGAIAGLNVLRIINEPTAAAIAYGLGSGKSDKERNVLIYDLGGGTFDVSLLHIQGGVFTVKATAGDTHLGGQDFDTNLLDHCKKEFLKKQKKDISGDARALRRLRTACERAKRTLSNGTQTTIEIDSLFDGEDFNTNITRARFEDINAKAFNGTIQPVEQVLKDASIEKSKVDEIVLVGGSTRIPKIQKLLSDFFNGKKLEKSINPDEAVAYGAAVQAGILSGKATSADTADLLLLDVVPLSLGVAMEGNIFAPVVPRGQTVPTIKKVHYTQFLLFSVSYFFCCKILTARKSGGPPNICEIIPIPVWTRRTPPPHWQRTFTTVADNQQTVQFPVFQGERVNCEDNTSLGEFTLAPIPPMKAGDAVLEVVFEVDVNGILKVTATEKSSGRSANITISNSVGKLSSAEIEKMVEDAAKFKTSDDAFSKKFEARQQLESYISRVEEIVSDPTMSMKLKRGQKEKIESALSDAMAQLEIEDAGSDDLKKKELALKRVVTKAMSTR</sequence>
<dbReference type="PRINTS" id="PR00301">
    <property type="entry name" value="HEATSHOCK70"/>
</dbReference>
<evidence type="ECO:0000313" key="7">
    <source>
        <dbReference type="EMBL" id="UJO15678.1"/>
    </source>
</evidence>
<comment type="catalytic activity">
    <reaction evidence="5">
        <text>ATP + H2O = ADP + phosphate + H(+)</text>
        <dbReference type="Rhea" id="RHEA:13065"/>
        <dbReference type="ChEBI" id="CHEBI:15377"/>
        <dbReference type="ChEBI" id="CHEBI:15378"/>
        <dbReference type="ChEBI" id="CHEBI:30616"/>
        <dbReference type="ChEBI" id="CHEBI:43474"/>
        <dbReference type="ChEBI" id="CHEBI:456216"/>
        <dbReference type="EC" id="3.6.4.10"/>
    </reaction>
</comment>
<dbReference type="FunFam" id="3.90.640.10:FF:000002">
    <property type="entry name" value="Heat shock 70 kDa"/>
    <property type="match status" value="1"/>
</dbReference>
<dbReference type="Gene3D" id="1.20.1270.10">
    <property type="match status" value="1"/>
</dbReference>
<keyword evidence="8" id="KW-1185">Reference proteome</keyword>
<dbReference type="Pfam" id="PF00012">
    <property type="entry name" value="HSP70"/>
    <property type="match status" value="2"/>
</dbReference>
<dbReference type="PROSITE" id="PS01036">
    <property type="entry name" value="HSP70_3"/>
    <property type="match status" value="1"/>
</dbReference>
<dbReference type="OrthoDB" id="2401965at2759"/>
<dbReference type="EMBL" id="CP090165">
    <property type="protein sequence ID" value="UJO15678.1"/>
    <property type="molecule type" value="Genomic_DNA"/>
</dbReference>
<dbReference type="EC" id="3.6.4.10" evidence="1"/>
<dbReference type="FunFam" id="3.30.420.40:FF:000172">
    <property type="entry name" value="Heat shock 70 kDa protein"/>
    <property type="match status" value="2"/>
</dbReference>
<dbReference type="GO" id="GO:0005524">
    <property type="term" value="F:ATP binding"/>
    <property type="evidence" value="ECO:0007669"/>
    <property type="project" value="UniProtKB-KW"/>
</dbReference>
<dbReference type="InterPro" id="IPR029047">
    <property type="entry name" value="HSP70_peptide-bd_sf"/>
</dbReference>
<dbReference type="GeneID" id="71987868"/>
<evidence type="ECO:0000256" key="4">
    <source>
        <dbReference type="ARBA" id="ARBA00023186"/>
    </source>
</evidence>
<dbReference type="InterPro" id="IPR029048">
    <property type="entry name" value="HSP70_C_sf"/>
</dbReference>
<dbReference type="KEGG" id="ffu:CLAFUR5_07990"/>
<dbReference type="GO" id="GO:0140662">
    <property type="term" value="F:ATP-dependent protein folding chaperone"/>
    <property type="evidence" value="ECO:0007669"/>
    <property type="project" value="InterPro"/>
</dbReference>
<dbReference type="Gene3D" id="3.30.30.30">
    <property type="match status" value="1"/>
</dbReference>
<dbReference type="RefSeq" id="XP_047760044.1">
    <property type="nucleotide sequence ID" value="XM_047907138.1"/>
</dbReference>
<dbReference type="Gene3D" id="3.90.640.10">
    <property type="entry name" value="Actin, Chain A, domain 4"/>
    <property type="match status" value="1"/>
</dbReference>
<dbReference type="PROSITE" id="PS00297">
    <property type="entry name" value="HSP70_1"/>
    <property type="match status" value="1"/>
</dbReference>
<evidence type="ECO:0000256" key="6">
    <source>
        <dbReference type="RuleBase" id="RU003322"/>
    </source>
</evidence>
<dbReference type="SUPFAM" id="SSF100934">
    <property type="entry name" value="Heat shock protein 70kD (HSP70), C-terminal subdomain"/>
    <property type="match status" value="1"/>
</dbReference>
<dbReference type="SUPFAM" id="SSF53067">
    <property type="entry name" value="Actin-like ATPase domain"/>
    <property type="match status" value="2"/>
</dbReference>
<comment type="similarity">
    <text evidence="6">Belongs to the heat shock protein 70 family.</text>
</comment>